<dbReference type="PANTHER" id="PTHR21666">
    <property type="entry name" value="PEPTIDASE-RELATED"/>
    <property type="match status" value="1"/>
</dbReference>
<evidence type="ECO:0000313" key="3">
    <source>
        <dbReference type="EMBL" id="QDZ15149.1"/>
    </source>
</evidence>
<gene>
    <name evidence="3" type="ORF">FPZ11_10525</name>
</gene>
<dbReference type="Gene3D" id="2.70.70.10">
    <property type="entry name" value="Glucose Permease (Domain IIA)"/>
    <property type="match status" value="1"/>
</dbReference>
<proteinExistence type="predicted"/>
<dbReference type="SUPFAM" id="SSF51261">
    <property type="entry name" value="Duplicated hybrid motif"/>
    <property type="match status" value="1"/>
</dbReference>
<dbReference type="InterPro" id="IPR050570">
    <property type="entry name" value="Cell_wall_metabolism_enzyme"/>
</dbReference>
<dbReference type="RefSeq" id="WP_146320724.1">
    <property type="nucleotide sequence ID" value="NZ_CP042305.1"/>
</dbReference>
<evidence type="ECO:0000313" key="4">
    <source>
        <dbReference type="Proteomes" id="UP000320216"/>
    </source>
</evidence>
<dbReference type="KEGG" id="huw:FPZ11_10525"/>
<sequence>MTRHDRQQQRARHGAPSGVARWAGRAAVGVLAVALVGGIAAPAQADQYPSWQDVQRAKASQATAQAEVTKIQALISGLKTQVTETQAASVKAGNEYAGAQQKFDLADVTARTLQQKASDLTKKADAATTQAGRLVAELYRSGGADLTTNIFLSGTKSAKDAAKLLDHLGSASKLVENTSGIYEQAEQARNTAKAMSDQASAARTERQKLRDDADAAYQKAVVAAQSAQAALTAQQTQSAVLEAQLAALKDTTAKTVAGYQKGVEEQRKAEAARRAAAAAAGNVASSGWADPVSGPITDGFGWRVAPCSGCTSYHEGVDIGAYCGATIHAAHAGTVTYAGWNGGYGNFVLLDNGGGISTGYGHIVSGGILVSYGERVGAGQPIAHVGSTGNSTGCHLHFEVRNGGSAINPIPFMAARGVSLG</sequence>
<dbReference type="AlphaFoldDB" id="A0A5B8M533"/>
<feature type="domain" description="M23ase beta-sheet core" evidence="2">
    <location>
        <begin position="313"/>
        <end position="409"/>
    </location>
</feature>
<dbReference type="PANTHER" id="PTHR21666:SF270">
    <property type="entry name" value="MUREIN HYDROLASE ACTIVATOR ENVC"/>
    <property type="match status" value="1"/>
</dbReference>
<dbReference type="InterPro" id="IPR016047">
    <property type="entry name" value="M23ase_b-sheet_dom"/>
</dbReference>
<accession>A0A5B8M533</accession>
<reference evidence="3 4" key="1">
    <citation type="submission" date="2019-07" db="EMBL/GenBank/DDBJ databases">
        <title>Full genome sequence of Humibacter sp. WJ7-1.</title>
        <authorList>
            <person name="Im W.-T."/>
        </authorList>
    </citation>
    <scope>NUCLEOTIDE SEQUENCE [LARGE SCALE GENOMIC DNA]</scope>
    <source>
        <strain evidence="3 4">WJ7-1</strain>
    </source>
</reference>
<feature type="coiled-coil region" evidence="1">
    <location>
        <begin position="185"/>
        <end position="219"/>
    </location>
</feature>
<dbReference type="CDD" id="cd12797">
    <property type="entry name" value="M23_peptidase"/>
    <property type="match status" value="1"/>
</dbReference>
<dbReference type="Proteomes" id="UP000320216">
    <property type="component" value="Chromosome"/>
</dbReference>
<dbReference type="OrthoDB" id="1099523at2"/>
<evidence type="ECO:0000256" key="1">
    <source>
        <dbReference type="SAM" id="Coils"/>
    </source>
</evidence>
<name>A0A5B8M533_9MICO</name>
<dbReference type="EMBL" id="CP042305">
    <property type="protein sequence ID" value="QDZ15149.1"/>
    <property type="molecule type" value="Genomic_DNA"/>
</dbReference>
<protein>
    <submittedName>
        <fullName evidence="3">Peptidoglycan DD-metalloendopeptidase family protein</fullName>
    </submittedName>
</protein>
<dbReference type="Pfam" id="PF01551">
    <property type="entry name" value="Peptidase_M23"/>
    <property type="match status" value="1"/>
</dbReference>
<evidence type="ECO:0000259" key="2">
    <source>
        <dbReference type="Pfam" id="PF01551"/>
    </source>
</evidence>
<organism evidence="3 4">
    <name type="scientific">Humibacter ginsenosidimutans</name>
    <dbReference type="NCBI Taxonomy" id="2599293"/>
    <lineage>
        <taxon>Bacteria</taxon>
        <taxon>Bacillati</taxon>
        <taxon>Actinomycetota</taxon>
        <taxon>Actinomycetes</taxon>
        <taxon>Micrococcales</taxon>
        <taxon>Microbacteriaceae</taxon>
        <taxon>Humibacter</taxon>
    </lineage>
</organism>
<dbReference type="GO" id="GO:0004222">
    <property type="term" value="F:metalloendopeptidase activity"/>
    <property type="evidence" value="ECO:0007669"/>
    <property type="project" value="TreeGrafter"/>
</dbReference>
<keyword evidence="1" id="KW-0175">Coiled coil</keyword>
<dbReference type="InterPro" id="IPR011055">
    <property type="entry name" value="Dup_hybrid_motif"/>
</dbReference>
<keyword evidence="4" id="KW-1185">Reference proteome</keyword>